<feature type="region of interest" description="Disordered" evidence="1">
    <location>
        <begin position="1376"/>
        <end position="1456"/>
    </location>
</feature>
<feature type="compositionally biased region" description="Polar residues" evidence="1">
    <location>
        <begin position="1530"/>
        <end position="1548"/>
    </location>
</feature>
<sequence length="1633" mass="174723">MANIDTETPGLSELTRREDTGAAGSEKDIAPPQSGATTRPTIVTAVASGSSNSTSLPAPHTKKFSAVNINKKFLQKNSSSPISPSPISSSSPSLKSGTPTRWSRPSSVNPSVSPSPPASNANGPSVVSTPAAPQLPHAGKVIQPQHRATAVSGGSLKKDGSGKPVWGNVRSGVSAPDTRVQNDFPTAAEVASVTTSVRKAKLMDAKEAAENAAADKQARSVEADTFRGVHLDPNAHHWDEMEEDDDNFLDGVIEFGDGRQYKIQPAEAPAQPTGPSGATQHDVRSSPPSGETPLVPVSKEERFADDDYDRSWPRSKTSPAIPQRESPPHAHHPIPPSPSSSQATHSPQDASRVLFNERSNKLEPYSSAHPHRPGPGPSTHPLHRKTSLAEAGSPITDPRGGRDLPPHTQATNVQLLQKPGAPFGDAPTRPGPFGPIAAGSTTINKDRLRDTRRQAVIPSGQDLSRSKDHLGPTSTLDSKDREGMGALRGRRLSNMGPPMLTSARDRSKETGRQLPPHLSQMPAPPLPLQRRLSSKEPQPRPPSTVPSDSPSSRRPSFAHPSQSPVLSHGSVTSETPSQSLSAHPVDLEQYHKTTMHLSAERAKQRRQQEEEERAKQRERARQKAAELEAKGKESAAETSVKPDDESKPSDTEVTKFLEDAIQSTSPLSTRAPPLPVKQHLQRPPSLRATPRQPGEIPRPAQSPQPPAATLSPAVEAESWRSKAKAKANPPPPRHIHARPSVPPAPPKPLLPMLHGIEPLAVQPDEDLEIVDFSEMGKFVGVADPPPPSLQEGPTVGNQSSRPSRPVAADFFGQNSSALDPVTSKSDTGPWRRNPSHDFDRDPLASGPTPKNQSEVVPPSINVEQPADTTSIGPHVLPEATLDPSMRDKTVSHDPQSVVGSSRTAVALPLINGQRAPRPTPAFREAAMSTLDDAMSRIKGALDGMQHTGEISKEPAHVVYGEVQAVTTRLKVPPTPTTSKALPRESHWVSPASRLRNNEFEQQPREVFDITMPEPPRSPKPAWNTFVVRLPRTTTRLLEPLTKRQYNLHKSPPGQVRWDILSFNPPVEGMTRRDFSLNDVLFRKPPHMAKGKRRYIVVLPKERPLPREAYGSTVATGPKVRVPPSTAAPKVNGTGAFGRPSGATDSSTWRKSTIPLTKTGAAITDSGLNTVSRSPPPDLVSNPGDTAPTKIDESTSARSRSQPKMPAGSAVAFYRDSRLDSLESAQKSSVNFTVTSELEDGSQLKNGSSKLQPAASPSVKVTDTPGIHATSVVSELKSQPASPKFVPALVQSKTGSKSSDDSTDRVPITPPPSQSTNTGWTKSPLNFPVKDSPARAPDPEHLKAVWSQAPDKARVHSVNSLEGIADDLTGLPFTLQDVKSEDGETPPPTSSAAPSRMSLHDVTRAFQQVPSSSSSGAPQRSTPLPPSSGNGPVARPSSFQYSVPPSNPSMRPSYATYPTPMMSHSPSPTLVYPGSPVPGRMPGNGSPMFSQPVWMSLPPPNQTHAMMRPVPYPGQMMSYPPPGGASLYTHHPQSNMQNPVPQQTGTPQSRGRGMPPMSPAMTHAAAPHVPMYPGSPVLMHVPSMHGPSYMSPAGRGQIRNDAPGHSPMQPPGHHPAPHTGYTPVPPASFTRSNW</sequence>
<feature type="compositionally biased region" description="Polar residues" evidence="1">
    <location>
        <begin position="1142"/>
        <end position="1155"/>
    </location>
</feature>
<reference evidence="2 3" key="1">
    <citation type="submission" date="2014-04" db="EMBL/GenBank/DDBJ databases">
        <authorList>
            <consortium name="DOE Joint Genome Institute"/>
            <person name="Kuo A."/>
            <person name="Tarkka M."/>
            <person name="Buscot F."/>
            <person name="Kohler A."/>
            <person name="Nagy L.G."/>
            <person name="Floudas D."/>
            <person name="Copeland A."/>
            <person name="Barry K.W."/>
            <person name="Cichocki N."/>
            <person name="Veneault-Fourrey C."/>
            <person name="LaButti K."/>
            <person name="Lindquist E.A."/>
            <person name="Lipzen A."/>
            <person name="Lundell T."/>
            <person name="Morin E."/>
            <person name="Murat C."/>
            <person name="Sun H."/>
            <person name="Tunlid A."/>
            <person name="Henrissat B."/>
            <person name="Grigoriev I.V."/>
            <person name="Hibbett D.S."/>
            <person name="Martin F."/>
            <person name="Nordberg H.P."/>
            <person name="Cantor M.N."/>
            <person name="Hua S.X."/>
        </authorList>
    </citation>
    <scope>NUCLEOTIDE SEQUENCE [LARGE SCALE GENOMIC DNA]</scope>
    <source>
        <strain evidence="2 3">F 1598</strain>
    </source>
</reference>
<feature type="compositionally biased region" description="Polar residues" evidence="1">
    <location>
        <begin position="94"/>
        <end position="104"/>
    </location>
</feature>
<organism evidence="2 3">
    <name type="scientific">Piloderma croceum (strain F 1598)</name>
    <dbReference type="NCBI Taxonomy" id="765440"/>
    <lineage>
        <taxon>Eukaryota</taxon>
        <taxon>Fungi</taxon>
        <taxon>Dikarya</taxon>
        <taxon>Basidiomycota</taxon>
        <taxon>Agaricomycotina</taxon>
        <taxon>Agaricomycetes</taxon>
        <taxon>Agaricomycetidae</taxon>
        <taxon>Atheliales</taxon>
        <taxon>Atheliaceae</taxon>
        <taxon>Piloderma</taxon>
    </lineage>
</organism>
<feature type="region of interest" description="Disordered" evidence="1">
    <location>
        <begin position="207"/>
        <end position="752"/>
    </location>
</feature>
<feature type="compositionally biased region" description="Polar residues" evidence="1">
    <location>
        <begin position="1313"/>
        <end position="1323"/>
    </location>
</feature>
<feature type="compositionally biased region" description="Polar residues" evidence="1">
    <location>
        <begin position="1436"/>
        <end position="1449"/>
    </location>
</feature>
<gene>
    <name evidence="2" type="ORF">PILCRDRAFT_96724</name>
</gene>
<reference evidence="3" key="2">
    <citation type="submission" date="2015-01" db="EMBL/GenBank/DDBJ databases">
        <title>Evolutionary Origins and Diversification of the Mycorrhizal Mutualists.</title>
        <authorList>
            <consortium name="DOE Joint Genome Institute"/>
            <consortium name="Mycorrhizal Genomics Consortium"/>
            <person name="Kohler A."/>
            <person name="Kuo A."/>
            <person name="Nagy L.G."/>
            <person name="Floudas D."/>
            <person name="Copeland A."/>
            <person name="Barry K.W."/>
            <person name="Cichocki N."/>
            <person name="Veneault-Fourrey C."/>
            <person name="LaButti K."/>
            <person name="Lindquist E.A."/>
            <person name="Lipzen A."/>
            <person name="Lundell T."/>
            <person name="Morin E."/>
            <person name="Murat C."/>
            <person name="Riley R."/>
            <person name="Ohm R."/>
            <person name="Sun H."/>
            <person name="Tunlid A."/>
            <person name="Henrissat B."/>
            <person name="Grigoriev I.V."/>
            <person name="Hibbett D.S."/>
            <person name="Martin F."/>
        </authorList>
    </citation>
    <scope>NUCLEOTIDE SEQUENCE [LARGE SCALE GENOMIC DNA]</scope>
    <source>
        <strain evidence="3">F 1598</strain>
    </source>
</reference>
<name>A0A0C3BDY4_PILCF</name>
<evidence type="ECO:0000313" key="3">
    <source>
        <dbReference type="Proteomes" id="UP000054166"/>
    </source>
</evidence>
<dbReference type="EMBL" id="KN832987">
    <property type="protein sequence ID" value="KIM84528.1"/>
    <property type="molecule type" value="Genomic_DNA"/>
</dbReference>
<dbReference type="InParanoid" id="A0A0C3BDY4"/>
<feature type="region of interest" description="Disordered" evidence="1">
    <location>
        <begin position="1530"/>
        <end position="1556"/>
    </location>
</feature>
<feature type="region of interest" description="Disordered" evidence="1">
    <location>
        <begin position="1290"/>
        <end position="1337"/>
    </location>
</feature>
<feature type="compositionally biased region" description="Polar residues" evidence="1">
    <location>
        <begin position="34"/>
        <end position="56"/>
    </location>
</feature>
<protein>
    <submittedName>
        <fullName evidence="2">Uncharacterized protein</fullName>
    </submittedName>
</protein>
<dbReference type="OrthoDB" id="2504896at2759"/>
<feature type="compositionally biased region" description="Polar residues" evidence="1">
    <location>
        <begin position="559"/>
        <end position="581"/>
    </location>
</feature>
<dbReference type="Proteomes" id="UP000054166">
    <property type="component" value="Unassembled WGS sequence"/>
</dbReference>
<accession>A0A0C3BDY4</accession>
<feature type="compositionally biased region" description="Polar residues" evidence="1">
    <location>
        <begin position="812"/>
        <end position="826"/>
    </location>
</feature>
<feature type="region of interest" description="Disordered" evidence="1">
    <location>
        <begin position="1108"/>
        <end position="1209"/>
    </location>
</feature>
<feature type="region of interest" description="Disordered" evidence="1">
    <location>
        <begin position="1240"/>
        <end position="1263"/>
    </location>
</feature>
<proteinExistence type="predicted"/>
<dbReference type="STRING" id="765440.A0A0C3BDY4"/>
<feature type="compositionally biased region" description="Basic and acidic residues" evidence="1">
    <location>
        <begin position="598"/>
        <end position="658"/>
    </location>
</feature>
<evidence type="ECO:0000256" key="1">
    <source>
        <dbReference type="SAM" id="MobiDB-lite"/>
    </source>
</evidence>
<feature type="compositionally biased region" description="Basic and acidic residues" evidence="1">
    <location>
        <begin position="216"/>
        <end position="239"/>
    </location>
</feature>
<feature type="compositionally biased region" description="Polar residues" evidence="1">
    <location>
        <begin position="1404"/>
        <end position="1429"/>
    </location>
</feature>
<keyword evidence="3" id="KW-1185">Reference proteome</keyword>
<feature type="region of interest" description="Disordered" evidence="1">
    <location>
        <begin position="1587"/>
        <end position="1633"/>
    </location>
</feature>
<feature type="compositionally biased region" description="Low complexity" evidence="1">
    <location>
        <begin position="545"/>
        <end position="555"/>
    </location>
</feature>
<feature type="compositionally biased region" description="Pro residues" evidence="1">
    <location>
        <begin position="740"/>
        <end position="749"/>
    </location>
</feature>
<feature type="compositionally biased region" description="Basic and acidic residues" evidence="1">
    <location>
        <begin position="14"/>
        <end position="29"/>
    </location>
</feature>
<feature type="compositionally biased region" description="Low complexity" evidence="1">
    <location>
        <begin position="105"/>
        <end position="126"/>
    </location>
</feature>
<feature type="region of interest" description="Disordered" evidence="1">
    <location>
        <begin position="778"/>
        <end position="898"/>
    </location>
</feature>
<feature type="region of interest" description="Disordered" evidence="1">
    <location>
        <begin position="1"/>
        <end position="180"/>
    </location>
</feature>
<evidence type="ECO:0000313" key="2">
    <source>
        <dbReference type="EMBL" id="KIM84528.1"/>
    </source>
</evidence>
<feature type="compositionally biased region" description="Low complexity" evidence="1">
    <location>
        <begin position="78"/>
        <end position="93"/>
    </location>
</feature>
<feature type="compositionally biased region" description="Basic and acidic residues" evidence="1">
    <location>
        <begin position="444"/>
        <end position="453"/>
    </location>
</feature>
<dbReference type="HOGENOM" id="CLU_003718_0_0_1"/>